<organism evidence="6 7">
    <name type="scientific">Methylovulum psychrotolerans</name>
    <dbReference type="NCBI Taxonomy" id="1704499"/>
    <lineage>
        <taxon>Bacteria</taxon>
        <taxon>Pseudomonadati</taxon>
        <taxon>Pseudomonadota</taxon>
        <taxon>Gammaproteobacteria</taxon>
        <taxon>Methylococcales</taxon>
        <taxon>Methylococcaceae</taxon>
        <taxon>Methylovulum</taxon>
    </lineage>
</organism>
<evidence type="ECO:0000259" key="5">
    <source>
        <dbReference type="Pfam" id="PF25967"/>
    </source>
</evidence>
<name>A0A1Z4C3W4_9GAMM</name>
<evidence type="ECO:0000313" key="6">
    <source>
        <dbReference type="EMBL" id="ASF48223.1"/>
    </source>
</evidence>
<dbReference type="PANTHER" id="PTHR30158:SF23">
    <property type="entry name" value="MULTIDRUG RESISTANCE PROTEIN MEXA"/>
    <property type="match status" value="1"/>
</dbReference>
<dbReference type="Pfam" id="PF25944">
    <property type="entry name" value="Beta-barrel_RND"/>
    <property type="match status" value="1"/>
</dbReference>
<dbReference type="GO" id="GO:0046677">
    <property type="term" value="P:response to antibiotic"/>
    <property type="evidence" value="ECO:0007669"/>
    <property type="project" value="TreeGrafter"/>
</dbReference>
<dbReference type="OrthoDB" id="9816569at2"/>
<dbReference type="Proteomes" id="UP000197019">
    <property type="component" value="Chromosome"/>
</dbReference>
<comment type="similarity">
    <text evidence="2">Belongs to the membrane fusion protein (MFP) (TC 8.A.1) family.</text>
</comment>
<keyword evidence="7" id="KW-1185">Reference proteome</keyword>
<reference evidence="6 7" key="1">
    <citation type="submission" date="2017-06" db="EMBL/GenBank/DDBJ databases">
        <title>Genome Sequencing of the methanotroph Methylovulum psychrotolerants str. HV10-M2 isolated from a high-altitude environment.</title>
        <authorList>
            <person name="Mateos-Rivera A."/>
        </authorList>
    </citation>
    <scope>NUCLEOTIDE SEQUENCE [LARGE SCALE GENOMIC DNA]</scope>
    <source>
        <strain evidence="6 7">HV10_M2</strain>
    </source>
</reference>
<dbReference type="InterPro" id="IPR006143">
    <property type="entry name" value="RND_pump_MFP"/>
</dbReference>
<feature type="domain" description="Multidrug resistance protein MdtA-like beta-barrel" evidence="4">
    <location>
        <begin position="190"/>
        <end position="268"/>
    </location>
</feature>
<dbReference type="Gene3D" id="2.40.420.20">
    <property type="match status" value="1"/>
</dbReference>
<dbReference type="Pfam" id="PF25876">
    <property type="entry name" value="HH_MFP_RND"/>
    <property type="match status" value="1"/>
</dbReference>
<accession>A0A1Z4C3W4</accession>
<dbReference type="InterPro" id="IPR058627">
    <property type="entry name" value="MdtA-like_C"/>
</dbReference>
<dbReference type="InterPro" id="IPR058624">
    <property type="entry name" value="MdtA-like_HH"/>
</dbReference>
<evidence type="ECO:0000256" key="2">
    <source>
        <dbReference type="ARBA" id="ARBA00009477"/>
    </source>
</evidence>
<dbReference type="GO" id="GO:0030313">
    <property type="term" value="C:cell envelope"/>
    <property type="evidence" value="ECO:0007669"/>
    <property type="project" value="UniProtKB-SubCell"/>
</dbReference>
<dbReference type="Pfam" id="PF25967">
    <property type="entry name" value="RND-MFP_C"/>
    <property type="match status" value="1"/>
</dbReference>
<proteinExistence type="inferred from homology"/>
<evidence type="ECO:0000259" key="4">
    <source>
        <dbReference type="Pfam" id="PF25944"/>
    </source>
</evidence>
<dbReference type="AlphaFoldDB" id="A0A1Z4C3W4"/>
<evidence type="ECO:0000256" key="1">
    <source>
        <dbReference type="ARBA" id="ARBA00004519"/>
    </source>
</evidence>
<dbReference type="Gene3D" id="2.40.30.170">
    <property type="match status" value="1"/>
</dbReference>
<dbReference type="GO" id="GO:0022857">
    <property type="term" value="F:transmembrane transporter activity"/>
    <property type="evidence" value="ECO:0007669"/>
    <property type="project" value="InterPro"/>
</dbReference>
<dbReference type="NCBIfam" id="TIGR01730">
    <property type="entry name" value="RND_mfp"/>
    <property type="match status" value="1"/>
</dbReference>
<feature type="domain" description="Multidrug resistance protein MdtA-like alpha-helical hairpin" evidence="3">
    <location>
        <begin position="94"/>
        <end position="150"/>
    </location>
</feature>
<dbReference type="RefSeq" id="WP_088621093.1">
    <property type="nucleotide sequence ID" value="NZ_CP022129.1"/>
</dbReference>
<dbReference type="KEGG" id="mpsy:CEK71_20360"/>
<dbReference type="EMBL" id="CP022129">
    <property type="protein sequence ID" value="ASF48223.1"/>
    <property type="molecule type" value="Genomic_DNA"/>
</dbReference>
<dbReference type="InterPro" id="IPR058626">
    <property type="entry name" value="MdtA-like_b-barrel"/>
</dbReference>
<evidence type="ECO:0000259" key="3">
    <source>
        <dbReference type="Pfam" id="PF25876"/>
    </source>
</evidence>
<dbReference type="PROSITE" id="PS51257">
    <property type="entry name" value="PROKAR_LIPOPROTEIN"/>
    <property type="match status" value="1"/>
</dbReference>
<gene>
    <name evidence="6" type="ORF">CEK71_20360</name>
</gene>
<comment type="subcellular location">
    <subcellularLocation>
        <location evidence="1">Cell inner membrane</location>
        <topology evidence="1">Lipid-anchor</topology>
    </subcellularLocation>
</comment>
<dbReference type="GO" id="GO:0005886">
    <property type="term" value="C:plasma membrane"/>
    <property type="evidence" value="ECO:0007669"/>
    <property type="project" value="TreeGrafter"/>
</dbReference>
<feature type="domain" description="Multidrug resistance protein MdtA-like C-terminal permuted SH3" evidence="5">
    <location>
        <begin position="275"/>
        <end position="335"/>
    </location>
</feature>
<protein>
    <submittedName>
        <fullName evidence="6">Efflux transporter periplasmic adaptor subunit</fullName>
    </submittedName>
</protein>
<dbReference type="PANTHER" id="PTHR30158">
    <property type="entry name" value="ACRA/E-RELATED COMPONENT OF DRUG EFFLUX TRANSPORTER"/>
    <property type="match status" value="1"/>
</dbReference>
<evidence type="ECO:0000313" key="7">
    <source>
        <dbReference type="Proteomes" id="UP000197019"/>
    </source>
</evidence>
<dbReference type="SUPFAM" id="SSF111369">
    <property type="entry name" value="HlyD-like secretion proteins"/>
    <property type="match status" value="1"/>
</dbReference>
<dbReference type="Gene3D" id="1.10.287.470">
    <property type="entry name" value="Helix hairpin bin"/>
    <property type="match status" value="1"/>
</dbReference>
<dbReference type="Gene3D" id="2.40.50.100">
    <property type="match status" value="1"/>
</dbReference>
<sequence>MITKASVILALVATLLSACHPEEPEKPEAAPVLEATTPFREDTFVTKEYVCQIHAIRHIEIRALERGYLQDIFVDEGQWVHKGQAMFKIMPNIYQAELLKAKAEANNMNIEYLNTKGLADKNIVSANELALAKAKLDKANAEVTMAETHLGFTNINAPFDGIMDHLAARNGSLLDEGSLLTTLSDISKLWVYFNVPEAEYLEYKTHNSGDERTKQVQLRMANGAVFNQPGVIETIEADFDNTAGNIEFRATFPNPDRTLRHGETGTILMVKPYKNALLIPQKATFQVMDKTYVYVINSEGKLEQRLVTVEVDLPHLFIIKDGLKDDDKILLEGLRKVHAGEEVKIDLKPPAKVRSELELYTE</sequence>